<feature type="compositionally biased region" description="Basic and acidic residues" evidence="9">
    <location>
        <begin position="249"/>
        <end position="258"/>
    </location>
</feature>
<evidence type="ECO:0000256" key="5">
    <source>
        <dbReference type="ARBA" id="ARBA00022833"/>
    </source>
</evidence>
<accession>A0A0G2EQP3</accession>
<dbReference type="OrthoDB" id="8062037at2759"/>
<evidence type="ECO:0000259" key="11">
    <source>
        <dbReference type="PROSITE" id="PS50089"/>
    </source>
</evidence>
<dbReference type="AlphaFoldDB" id="A0A0G2EQP3"/>
<keyword evidence="7 10" id="KW-0472">Membrane</keyword>
<evidence type="ECO:0000256" key="2">
    <source>
        <dbReference type="ARBA" id="ARBA00022692"/>
    </source>
</evidence>
<evidence type="ECO:0000256" key="7">
    <source>
        <dbReference type="ARBA" id="ARBA00023136"/>
    </source>
</evidence>
<evidence type="ECO:0000256" key="3">
    <source>
        <dbReference type="ARBA" id="ARBA00022723"/>
    </source>
</evidence>
<evidence type="ECO:0000313" key="13">
    <source>
        <dbReference type="Proteomes" id="UP000053317"/>
    </source>
</evidence>
<dbReference type="InterPro" id="IPR013083">
    <property type="entry name" value="Znf_RING/FYVE/PHD"/>
</dbReference>
<gene>
    <name evidence="12" type="ORF">UCRPC4_g02409</name>
</gene>
<dbReference type="Pfam" id="PF13639">
    <property type="entry name" value="zf-RING_2"/>
    <property type="match status" value="1"/>
</dbReference>
<feature type="transmembrane region" description="Helical" evidence="10">
    <location>
        <begin position="164"/>
        <end position="186"/>
    </location>
</feature>
<keyword evidence="3" id="KW-0479">Metal-binding</keyword>
<dbReference type="PANTHER" id="PTHR46539">
    <property type="entry name" value="E3 UBIQUITIN-PROTEIN LIGASE ATL42"/>
    <property type="match status" value="1"/>
</dbReference>
<dbReference type="GO" id="GO:0008270">
    <property type="term" value="F:zinc ion binding"/>
    <property type="evidence" value="ECO:0007669"/>
    <property type="project" value="UniProtKB-KW"/>
</dbReference>
<feature type="region of interest" description="Disordered" evidence="9">
    <location>
        <begin position="135"/>
        <end position="155"/>
    </location>
</feature>
<evidence type="ECO:0000256" key="10">
    <source>
        <dbReference type="SAM" id="Phobius"/>
    </source>
</evidence>
<keyword evidence="4 8" id="KW-0863">Zinc-finger</keyword>
<comment type="caution">
    <text evidence="12">The sequence shown here is derived from an EMBL/GenBank/DDBJ whole genome shotgun (WGS) entry which is preliminary data.</text>
</comment>
<name>A0A0G2EQP3_PHACM</name>
<dbReference type="CDD" id="cd16454">
    <property type="entry name" value="RING-H2_PA-TM-RING"/>
    <property type="match status" value="1"/>
</dbReference>
<comment type="subcellular location">
    <subcellularLocation>
        <location evidence="1">Membrane</location>
    </subcellularLocation>
</comment>
<dbReference type="PANTHER" id="PTHR46539:SF1">
    <property type="entry name" value="E3 UBIQUITIN-PROTEIN LIGASE ATL42"/>
    <property type="match status" value="1"/>
</dbReference>
<reference evidence="12 13" key="2">
    <citation type="submission" date="2015-05" db="EMBL/GenBank/DDBJ databases">
        <authorList>
            <person name="Morales-Cruz A."/>
            <person name="Amrine K.C."/>
            <person name="Cantu D."/>
        </authorList>
    </citation>
    <scope>NUCLEOTIDE SEQUENCE [LARGE SCALE GENOMIC DNA]</scope>
    <source>
        <strain evidence="12">UCRPC4</strain>
    </source>
</reference>
<sequence>MRLVPLTETLTELSDNAFESFNITGNLVNTNPNTISSLKDGDIAYLSCDDSAYDDGVIGASWTFETLSTNDPLPEAIILYSETDNHCNYSTSGRTFDATFTTVDPMVARVVADRNTSSSNSFSIYPDLSALSTSSSGGNSTASGSSSSSGSGNSSEPTTATAMIILYAITGIITALFLVIIVTGAIRAHRHPERYGPRNVIGRARQSRARGIARAMLETIPIVKFGDPDPLPPKPAEDVEMGASSNQGHEGRTTDGARDAAVAEESTADSTDSDDKIHSRQNSITNVAVTRPDGTDENGNLGCPICTEDFAKGQEVRVLPCNHKFHPDCVDPWLLNVSGTCPLCRTNLGPDESEEHADDENPSTDLPSTSDLAPPLEAEDATRRRPISSLAQRISARRMSRMTPEERLAAVRRLNADGNVEGRPRLSERVRSRLGINTRRQGDDSSTSTPPSEPVAETSTPRAAGTEESTSSGRT</sequence>
<evidence type="ECO:0000256" key="4">
    <source>
        <dbReference type="ARBA" id="ARBA00022771"/>
    </source>
</evidence>
<feature type="domain" description="RING-type" evidence="11">
    <location>
        <begin position="303"/>
        <end position="345"/>
    </location>
</feature>
<evidence type="ECO:0000256" key="9">
    <source>
        <dbReference type="SAM" id="MobiDB-lite"/>
    </source>
</evidence>
<dbReference type="InterPro" id="IPR001841">
    <property type="entry name" value="Znf_RING"/>
</dbReference>
<reference evidence="12 13" key="1">
    <citation type="submission" date="2015-05" db="EMBL/GenBank/DDBJ databases">
        <title>Distinctive expansion of gene families associated with plant cell wall degradation and secondary metabolism in the genomes of grapevine trunk pathogens.</title>
        <authorList>
            <person name="Lawrence D.P."/>
            <person name="Travadon R."/>
            <person name="Rolshausen P.E."/>
            <person name="Baumgartner K."/>
        </authorList>
    </citation>
    <scope>NUCLEOTIDE SEQUENCE [LARGE SCALE GENOMIC DNA]</scope>
    <source>
        <strain evidence="12">UCRPC4</strain>
    </source>
</reference>
<dbReference type="SMART" id="SM00184">
    <property type="entry name" value="RING"/>
    <property type="match status" value="1"/>
</dbReference>
<dbReference type="Proteomes" id="UP000053317">
    <property type="component" value="Unassembled WGS sequence"/>
</dbReference>
<feature type="compositionally biased region" description="Acidic residues" evidence="9">
    <location>
        <begin position="351"/>
        <end position="362"/>
    </location>
</feature>
<feature type="region of interest" description="Disordered" evidence="9">
    <location>
        <begin position="351"/>
        <end position="403"/>
    </location>
</feature>
<evidence type="ECO:0000313" key="12">
    <source>
        <dbReference type="EMBL" id="KKY24451.1"/>
    </source>
</evidence>
<organism evidence="12 13">
    <name type="scientific">Phaeomoniella chlamydospora</name>
    <name type="common">Phaeoacremonium chlamydosporum</name>
    <dbReference type="NCBI Taxonomy" id="158046"/>
    <lineage>
        <taxon>Eukaryota</taxon>
        <taxon>Fungi</taxon>
        <taxon>Dikarya</taxon>
        <taxon>Ascomycota</taxon>
        <taxon>Pezizomycotina</taxon>
        <taxon>Eurotiomycetes</taxon>
        <taxon>Chaetothyriomycetidae</taxon>
        <taxon>Phaeomoniellales</taxon>
        <taxon>Phaeomoniellaceae</taxon>
        <taxon>Phaeomoniella</taxon>
    </lineage>
</organism>
<dbReference type="EMBL" id="LCWF01000059">
    <property type="protein sequence ID" value="KKY24451.1"/>
    <property type="molecule type" value="Genomic_DNA"/>
</dbReference>
<keyword evidence="6 10" id="KW-1133">Transmembrane helix</keyword>
<feature type="compositionally biased region" description="Low complexity" evidence="9">
    <location>
        <begin position="445"/>
        <end position="461"/>
    </location>
</feature>
<dbReference type="Gene3D" id="3.30.40.10">
    <property type="entry name" value="Zinc/RING finger domain, C3HC4 (zinc finger)"/>
    <property type="match status" value="1"/>
</dbReference>
<dbReference type="GO" id="GO:0016020">
    <property type="term" value="C:membrane"/>
    <property type="evidence" value="ECO:0007669"/>
    <property type="project" value="UniProtKB-SubCell"/>
</dbReference>
<keyword evidence="5" id="KW-0862">Zinc</keyword>
<proteinExistence type="predicted"/>
<keyword evidence="13" id="KW-1185">Reference proteome</keyword>
<feature type="region of interest" description="Disordered" evidence="9">
    <location>
        <begin position="224"/>
        <end position="297"/>
    </location>
</feature>
<evidence type="ECO:0000256" key="1">
    <source>
        <dbReference type="ARBA" id="ARBA00004370"/>
    </source>
</evidence>
<evidence type="ECO:0000256" key="6">
    <source>
        <dbReference type="ARBA" id="ARBA00022989"/>
    </source>
</evidence>
<dbReference type="SUPFAM" id="SSF57850">
    <property type="entry name" value="RING/U-box"/>
    <property type="match status" value="1"/>
</dbReference>
<dbReference type="PROSITE" id="PS50089">
    <property type="entry name" value="ZF_RING_2"/>
    <property type="match status" value="1"/>
</dbReference>
<evidence type="ECO:0000256" key="8">
    <source>
        <dbReference type="PROSITE-ProRule" id="PRU00175"/>
    </source>
</evidence>
<protein>
    <submittedName>
        <fullName evidence="12">Putative ring finger domain</fullName>
    </submittedName>
</protein>
<feature type="compositionally biased region" description="Basic and acidic residues" evidence="9">
    <location>
        <begin position="420"/>
        <end position="431"/>
    </location>
</feature>
<keyword evidence="2 10" id="KW-0812">Transmembrane</keyword>
<feature type="region of interest" description="Disordered" evidence="9">
    <location>
        <begin position="420"/>
        <end position="475"/>
    </location>
</feature>